<dbReference type="PANTHER" id="PTHR36303:SF1">
    <property type="entry name" value="2',3'-CYCLIC-NUCLEOTIDE 2'-PHOSPHODIESTERASE"/>
    <property type="match status" value="1"/>
</dbReference>
<evidence type="ECO:0008006" key="4">
    <source>
        <dbReference type="Google" id="ProtNLM"/>
    </source>
</evidence>
<accession>A0A1F4WMT2</accession>
<dbReference type="AlphaFoldDB" id="A0A1F4WMT2"/>
<evidence type="ECO:0000313" key="2">
    <source>
        <dbReference type="EMBL" id="OGC70203.1"/>
    </source>
</evidence>
<proteinExistence type="predicted"/>
<evidence type="ECO:0000256" key="1">
    <source>
        <dbReference type="PIRSR" id="PIRSR004789-50"/>
    </source>
</evidence>
<dbReference type="Pfam" id="PF13277">
    <property type="entry name" value="YmdB"/>
    <property type="match status" value="1"/>
</dbReference>
<dbReference type="PANTHER" id="PTHR36303">
    <property type="entry name" value="2',3'-CYCLIC-NUCLEOTIDE 2'-PHOSPHODIESTERASE"/>
    <property type="match status" value="1"/>
</dbReference>
<dbReference type="SUPFAM" id="SSF56300">
    <property type="entry name" value="Metallo-dependent phosphatases"/>
    <property type="match status" value="1"/>
</dbReference>
<organism evidence="2 3">
    <name type="scientific">candidate division WWE3 bacterium RIFOXYC1_FULL_39_7</name>
    <dbReference type="NCBI Taxonomy" id="1802643"/>
    <lineage>
        <taxon>Bacteria</taxon>
        <taxon>Katanobacteria</taxon>
    </lineage>
</organism>
<dbReference type="Gene3D" id="3.60.21.10">
    <property type="match status" value="1"/>
</dbReference>
<dbReference type="InterPro" id="IPR005235">
    <property type="entry name" value="YmdB-like"/>
</dbReference>
<evidence type="ECO:0000313" key="3">
    <source>
        <dbReference type="Proteomes" id="UP000179113"/>
    </source>
</evidence>
<reference evidence="2 3" key="1">
    <citation type="journal article" date="2016" name="Nat. Commun.">
        <title>Thousands of microbial genomes shed light on interconnected biogeochemical processes in an aquifer system.</title>
        <authorList>
            <person name="Anantharaman K."/>
            <person name="Brown C.T."/>
            <person name="Hug L.A."/>
            <person name="Sharon I."/>
            <person name="Castelle C.J."/>
            <person name="Probst A.J."/>
            <person name="Thomas B.C."/>
            <person name="Singh A."/>
            <person name="Wilkins M.J."/>
            <person name="Karaoz U."/>
            <person name="Brodie E.L."/>
            <person name="Williams K.H."/>
            <person name="Hubbard S.S."/>
            <person name="Banfield J.F."/>
        </authorList>
    </citation>
    <scope>NUCLEOTIDE SEQUENCE [LARGE SCALE GENOMIC DNA]</scope>
</reference>
<feature type="active site" description="Proton donor" evidence="1">
    <location>
        <position position="68"/>
    </location>
</feature>
<dbReference type="PIRSF" id="PIRSF004789">
    <property type="entry name" value="DR1281"/>
    <property type="match status" value="1"/>
</dbReference>
<dbReference type="GO" id="GO:0004113">
    <property type="term" value="F:2',3'-cyclic-nucleotide 3'-phosphodiesterase activity"/>
    <property type="evidence" value="ECO:0007669"/>
    <property type="project" value="TreeGrafter"/>
</dbReference>
<gene>
    <name evidence="2" type="ORF">A2415_00840</name>
</gene>
<comment type="caution">
    <text evidence="2">The sequence shown here is derived from an EMBL/GenBank/DDBJ whole genome shotgun (WGS) entry which is preliminary data.</text>
</comment>
<dbReference type="Proteomes" id="UP000179113">
    <property type="component" value="Unassembled WGS sequence"/>
</dbReference>
<dbReference type="InterPro" id="IPR029052">
    <property type="entry name" value="Metallo-depent_PP-like"/>
</dbReference>
<dbReference type="EMBL" id="MEWA01000009">
    <property type="protein sequence ID" value="OGC70203.1"/>
    <property type="molecule type" value="Genomic_DNA"/>
</dbReference>
<name>A0A1F4WMT2_UNCKA</name>
<sequence length="259" mass="28745">MKILIVGEIIAGPGRRTVNRFLPDIIKTHSPDLVIANAENMSGGRGITEGNIQEMQNTGINYFTGGDHIFWREGTDDIIDNLPVIRPANYPEGTPGKGFVELDTGKTGKVLLINLMGRTSFSSTFSYLDDPFRKVDDILEQTEDTKYSAIIVDFHAESTSEKMAMGFYLDGRVTAVVGSHTHVPTCDNMVLPKGTLYVTDVGMTGIVDSVLGVNKDIIIRLFKTARNQRFEWESAGRRAFRSVLLNTEDITIERIDKLI</sequence>
<protein>
    <recommendedName>
        <fullName evidence="4">Metallophosphoesterase</fullName>
    </recommendedName>
</protein>